<evidence type="ECO:0000256" key="1">
    <source>
        <dbReference type="SAM" id="Coils"/>
    </source>
</evidence>
<proteinExistence type="predicted"/>
<feature type="coiled-coil region" evidence="1">
    <location>
        <begin position="84"/>
        <end position="131"/>
    </location>
</feature>
<protein>
    <submittedName>
        <fullName evidence="3">Uncharacterized protein</fullName>
    </submittedName>
</protein>
<keyword evidence="4" id="KW-1185">Reference proteome</keyword>
<evidence type="ECO:0000313" key="4">
    <source>
        <dbReference type="Proteomes" id="UP000295509"/>
    </source>
</evidence>
<dbReference type="Gene3D" id="1.10.10.2830">
    <property type="match status" value="1"/>
</dbReference>
<feature type="compositionally biased region" description="Basic and acidic residues" evidence="2">
    <location>
        <begin position="34"/>
        <end position="43"/>
    </location>
</feature>
<comment type="caution">
    <text evidence="3">The sequence shown here is derived from an EMBL/GenBank/DDBJ whole genome shotgun (WGS) entry which is preliminary data.</text>
</comment>
<organism evidence="3 4">
    <name type="scientific">Paraburkholderia rhizosphaerae</name>
    <dbReference type="NCBI Taxonomy" id="480658"/>
    <lineage>
        <taxon>Bacteria</taxon>
        <taxon>Pseudomonadati</taxon>
        <taxon>Pseudomonadota</taxon>
        <taxon>Betaproteobacteria</taxon>
        <taxon>Burkholderiales</taxon>
        <taxon>Burkholderiaceae</taxon>
        <taxon>Paraburkholderia</taxon>
    </lineage>
</organism>
<feature type="region of interest" description="Disordered" evidence="2">
    <location>
        <begin position="1"/>
        <end position="43"/>
    </location>
</feature>
<sequence>MSGRLDTPYSSIGATHSGDDFAANRPMTSGTADNKMHDEQKQMREERLAAFRSAFLSLYARTPDSPGLDTIIGYGIDAGAFRSHKQAKRLLATARKRADRADRKNPYLSPAEAAKAEIDNLVNRYHGVQSALSLIGPVLSAALEKGVWPTQAQAAVAVGISRTDVQAAIAISRLPKQIRDCFAAGQLGTSELKHIRELARRHGWHGLEENASRFPSNGRKRSIRTVMRILATGKVERD</sequence>
<gene>
    <name evidence="3" type="ORF">BX592_111188</name>
</gene>
<dbReference type="AlphaFoldDB" id="A0A4R8LRR6"/>
<evidence type="ECO:0000313" key="3">
    <source>
        <dbReference type="EMBL" id="TDY48253.1"/>
    </source>
</evidence>
<dbReference type="Proteomes" id="UP000295509">
    <property type="component" value="Unassembled WGS sequence"/>
</dbReference>
<accession>A0A4R8LRR6</accession>
<name>A0A4R8LRR6_9BURK</name>
<keyword evidence="1" id="KW-0175">Coiled coil</keyword>
<evidence type="ECO:0000256" key="2">
    <source>
        <dbReference type="SAM" id="MobiDB-lite"/>
    </source>
</evidence>
<dbReference type="EMBL" id="SORE01000011">
    <property type="protein sequence ID" value="TDY48253.1"/>
    <property type="molecule type" value="Genomic_DNA"/>
</dbReference>
<reference evidence="3 4" key="1">
    <citation type="submission" date="2019-03" db="EMBL/GenBank/DDBJ databases">
        <title>Genomic Encyclopedia of Type Strains, Phase III (KMG-III): the genomes of soil and plant-associated and newly described type strains.</title>
        <authorList>
            <person name="Whitman W."/>
        </authorList>
    </citation>
    <scope>NUCLEOTIDE SEQUENCE [LARGE SCALE GENOMIC DNA]</scope>
    <source>
        <strain evidence="3 4">LMG 29544</strain>
    </source>
</reference>